<evidence type="ECO:0000313" key="3">
    <source>
        <dbReference type="Proteomes" id="UP000483765"/>
    </source>
</evidence>
<dbReference type="Proteomes" id="UP000483765">
    <property type="component" value="Unassembled WGS sequence"/>
</dbReference>
<keyword evidence="1" id="KW-0472">Membrane</keyword>
<proteinExistence type="predicted"/>
<evidence type="ECO:0000313" key="2">
    <source>
        <dbReference type="EMBL" id="MYN68869.1"/>
    </source>
</evidence>
<reference evidence="2 3" key="1">
    <citation type="submission" date="2019-11" db="EMBL/GenBank/DDBJ databases">
        <title>Divergent Streptococcus suis from cattle.</title>
        <authorList>
            <person name="Williamson C."/>
        </authorList>
    </citation>
    <scope>NUCLEOTIDE SEQUENCE [LARGE SCALE GENOMIC DNA]</scope>
    <source>
        <strain evidence="2 3">10-36905</strain>
    </source>
</reference>
<evidence type="ECO:0000256" key="1">
    <source>
        <dbReference type="SAM" id="Phobius"/>
    </source>
</evidence>
<gene>
    <name evidence="2" type="ORF">GLP18_01245</name>
</gene>
<protein>
    <submittedName>
        <fullName evidence="2">Uncharacterized protein</fullName>
    </submittedName>
</protein>
<dbReference type="AlphaFoldDB" id="A0A6L8MUX9"/>
<comment type="caution">
    <text evidence="2">The sequence shown here is derived from an EMBL/GenBank/DDBJ whole genome shotgun (WGS) entry which is preliminary data.</text>
</comment>
<organism evidence="2 3">
    <name type="scientific">Streptococcus suis</name>
    <dbReference type="NCBI Taxonomy" id="1307"/>
    <lineage>
        <taxon>Bacteria</taxon>
        <taxon>Bacillati</taxon>
        <taxon>Bacillota</taxon>
        <taxon>Bacilli</taxon>
        <taxon>Lactobacillales</taxon>
        <taxon>Streptococcaceae</taxon>
        <taxon>Streptococcus</taxon>
    </lineage>
</organism>
<sequence>MMKKQLVITGKHIFYGVMILYIPITLFAYFKGILEPFMLTPYASFFAVYLLDIDNSDTEKKPWFKLEFGKKVENDIKKTDK</sequence>
<dbReference type="RefSeq" id="WP_024397342.1">
    <property type="nucleotide sequence ID" value="NZ_WNXH01000001.1"/>
</dbReference>
<name>A0A6L8MUX9_STRSU</name>
<dbReference type="EMBL" id="WNXH01000001">
    <property type="protein sequence ID" value="MYN68869.1"/>
    <property type="molecule type" value="Genomic_DNA"/>
</dbReference>
<accession>A0A6L8MUX9</accession>
<keyword evidence="1" id="KW-0812">Transmembrane</keyword>
<feature type="transmembrane region" description="Helical" evidence="1">
    <location>
        <begin position="12"/>
        <end position="30"/>
    </location>
</feature>
<keyword evidence="1" id="KW-1133">Transmembrane helix</keyword>